<evidence type="ECO:0000313" key="2">
    <source>
        <dbReference type="EMBL" id="QEG34764.1"/>
    </source>
</evidence>
<accession>A0A5B9Q6W7</accession>
<dbReference type="KEGG" id="bgok:Pr1d_20480"/>
<dbReference type="EMBL" id="CP042913">
    <property type="protein sequence ID" value="QEG34764.1"/>
    <property type="molecule type" value="Genomic_DNA"/>
</dbReference>
<feature type="transmembrane region" description="Helical" evidence="1">
    <location>
        <begin position="5"/>
        <end position="23"/>
    </location>
</feature>
<keyword evidence="1" id="KW-1133">Transmembrane helix</keyword>
<sequence length="93" mass="10331">MGIVFVMLAGGVAGVMYSMTFFMNLGLKYHDNYEYYGGTLATCFLWLAAAVGFATPGIIFWHFRNREVRFSLRTLLITITVVAALAGLYAFSI</sequence>
<feature type="transmembrane region" description="Helical" evidence="1">
    <location>
        <begin position="35"/>
        <end position="63"/>
    </location>
</feature>
<keyword evidence="1" id="KW-0812">Transmembrane</keyword>
<proteinExistence type="predicted"/>
<evidence type="ECO:0000313" key="3">
    <source>
        <dbReference type="Proteomes" id="UP000323917"/>
    </source>
</evidence>
<organism evidence="2 3">
    <name type="scientific">Bythopirellula goksoeyrii</name>
    <dbReference type="NCBI Taxonomy" id="1400387"/>
    <lineage>
        <taxon>Bacteria</taxon>
        <taxon>Pseudomonadati</taxon>
        <taxon>Planctomycetota</taxon>
        <taxon>Planctomycetia</taxon>
        <taxon>Pirellulales</taxon>
        <taxon>Lacipirellulaceae</taxon>
        <taxon>Bythopirellula</taxon>
    </lineage>
</organism>
<dbReference type="AlphaFoldDB" id="A0A5B9Q6W7"/>
<gene>
    <name evidence="2" type="ORF">Pr1d_20480</name>
</gene>
<name>A0A5B9Q6W7_9BACT</name>
<reference evidence="2 3" key="1">
    <citation type="submission" date="2019-08" db="EMBL/GenBank/DDBJ databases">
        <title>Deep-cultivation of Planctomycetes and their phenomic and genomic characterization uncovers novel biology.</title>
        <authorList>
            <person name="Wiegand S."/>
            <person name="Jogler M."/>
            <person name="Boedeker C."/>
            <person name="Pinto D."/>
            <person name="Vollmers J."/>
            <person name="Rivas-Marin E."/>
            <person name="Kohn T."/>
            <person name="Peeters S.H."/>
            <person name="Heuer A."/>
            <person name="Rast P."/>
            <person name="Oberbeckmann S."/>
            <person name="Bunk B."/>
            <person name="Jeske O."/>
            <person name="Meyerdierks A."/>
            <person name="Storesund J.E."/>
            <person name="Kallscheuer N."/>
            <person name="Luecker S."/>
            <person name="Lage O.M."/>
            <person name="Pohl T."/>
            <person name="Merkel B.J."/>
            <person name="Hornburger P."/>
            <person name="Mueller R.-W."/>
            <person name="Bruemmer F."/>
            <person name="Labrenz M."/>
            <person name="Spormann A.M."/>
            <person name="Op den Camp H."/>
            <person name="Overmann J."/>
            <person name="Amann R."/>
            <person name="Jetten M.S.M."/>
            <person name="Mascher T."/>
            <person name="Medema M.H."/>
            <person name="Devos D.P."/>
            <person name="Kaster A.-K."/>
            <person name="Ovreas L."/>
            <person name="Rohde M."/>
            <person name="Galperin M.Y."/>
            <person name="Jogler C."/>
        </authorList>
    </citation>
    <scope>NUCLEOTIDE SEQUENCE [LARGE SCALE GENOMIC DNA]</scope>
    <source>
        <strain evidence="2 3">Pr1d</strain>
    </source>
</reference>
<feature type="transmembrane region" description="Helical" evidence="1">
    <location>
        <begin position="70"/>
        <end position="91"/>
    </location>
</feature>
<keyword evidence="3" id="KW-1185">Reference proteome</keyword>
<dbReference type="Proteomes" id="UP000323917">
    <property type="component" value="Chromosome"/>
</dbReference>
<protein>
    <submittedName>
        <fullName evidence="2">Uncharacterized protein</fullName>
    </submittedName>
</protein>
<evidence type="ECO:0000256" key="1">
    <source>
        <dbReference type="SAM" id="Phobius"/>
    </source>
</evidence>
<keyword evidence="1" id="KW-0472">Membrane</keyword>